<proteinExistence type="inferred from homology"/>
<comment type="similarity">
    <text evidence="1">Belongs to the bacterial AtpI family.</text>
</comment>
<keyword evidence="2" id="KW-0812">Transmembrane</keyword>
<feature type="transmembrane region" description="Helical" evidence="2">
    <location>
        <begin position="76"/>
        <end position="97"/>
    </location>
</feature>
<dbReference type="InterPro" id="IPR032820">
    <property type="entry name" value="ATPase_put"/>
</dbReference>
<feature type="transmembrane region" description="Helical" evidence="2">
    <location>
        <begin position="48"/>
        <end position="70"/>
    </location>
</feature>
<dbReference type="OrthoDB" id="15401at2"/>
<gene>
    <name evidence="3" type="primary">atpI</name>
    <name evidence="3" type="ORF">RSO01_79250</name>
</gene>
<keyword evidence="1" id="KW-0375">Hydrogen ion transport</keyword>
<keyword evidence="2" id="KW-1133">Transmembrane helix</keyword>
<dbReference type="Pfam" id="PF09527">
    <property type="entry name" value="ATPase_gene1"/>
    <property type="match status" value="1"/>
</dbReference>
<evidence type="ECO:0000313" key="3">
    <source>
        <dbReference type="EMBL" id="GEP60759.1"/>
    </source>
</evidence>
<dbReference type="PIRSF" id="PIRSF032126">
    <property type="entry name" value="F0F1_ATP_synthase_subunit_I"/>
    <property type="match status" value="1"/>
</dbReference>
<accession>A0A512NP95</accession>
<protein>
    <recommendedName>
        <fullName evidence="1">ATP synthase protein I</fullName>
    </recommendedName>
</protein>
<evidence type="ECO:0000256" key="2">
    <source>
        <dbReference type="SAM" id="Phobius"/>
    </source>
</evidence>
<organism evidence="3 4">
    <name type="scientific">Reyranella soli</name>
    <dbReference type="NCBI Taxonomy" id="1230389"/>
    <lineage>
        <taxon>Bacteria</taxon>
        <taxon>Pseudomonadati</taxon>
        <taxon>Pseudomonadota</taxon>
        <taxon>Alphaproteobacteria</taxon>
        <taxon>Hyphomicrobiales</taxon>
        <taxon>Reyranellaceae</taxon>
        <taxon>Reyranella</taxon>
    </lineage>
</organism>
<comment type="caution">
    <text evidence="3">The sequence shown here is derived from an EMBL/GenBank/DDBJ whole genome shotgun (WGS) entry which is preliminary data.</text>
</comment>
<sequence>MANPPDPEGDRRRVEDIDARLKAARGKIEKPRPNNGVSSGMSHRQTGVAYRVMVDMIAGLLVGGFLGYWLDRWLGWAPWSLVTGLVLGFVAGVNNAWRAIRAYSRDANKAGGSDEERRLP</sequence>
<reference evidence="3 4" key="1">
    <citation type="submission" date="2019-07" db="EMBL/GenBank/DDBJ databases">
        <title>Whole genome shotgun sequence of Reyranella soli NBRC 108950.</title>
        <authorList>
            <person name="Hosoyama A."/>
            <person name="Uohara A."/>
            <person name="Ohji S."/>
            <person name="Ichikawa N."/>
        </authorList>
    </citation>
    <scope>NUCLEOTIDE SEQUENCE [LARGE SCALE GENOMIC DNA]</scope>
    <source>
        <strain evidence="3 4">NBRC 108950</strain>
    </source>
</reference>
<dbReference type="EMBL" id="BKAJ01000179">
    <property type="protein sequence ID" value="GEP60759.1"/>
    <property type="molecule type" value="Genomic_DNA"/>
</dbReference>
<keyword evidence="1" id="KW-0406">Ion transport</keyword>
<evidence type="ECO:0000313" key="4">
    <source>
        <dbReference type="Proteomes" id="UP000321058"/>
    </source>
</evidence>
<evidence type="ECO:0000256" key="1">
    <source>
        <dbReference type="PIRNR" id="PIRNR032126"/>
    </source>
</evidence>
<keyword evidence="1" id="KW-0813">Transport</keyword>
<dbReference type="GO" id="GO:1902600">
    <property type="term" value="P:proton transmembrane transport"/>
    <property type="evidence" value="ECO:0007669"/>
    <property type="project" value="UniProtKB-KW"/>
</dbReference>
<keyword evidence="1 2" id="KW-0472">Membrane</keyword>
<dbReference type="GO" id="GO:0045259">
    <property type="term" value="C:proton-transporting ATP synthase complex"/>
    <property type="evidence" value="ECO:0007669"/>
    <property type="project" value="UniProtKB-UniRule"/>
</dbReference>
<dbReference type="InterPro" id="IPR016989">
    <property type="entry name" value="Atp1_alphaprobac"/>
</dbReference>
<name>A0A512NP95_9HYPH</name>
<comment type="function">
    <text evidence="1">A possible function for this protein is to guide the assembly of the membrane sector of the ATPase enzyme complex.</text>
</comment>
<dbReference type="AlphaFoldDB" id="A0A512NP95"/>
<keyword evidence="4" id="KW-1185">Reference proteome</keyword>
<dbReference type="Proteomes" id="UP000321058">
    <property type="component" value="Unassembled WGS sequence"/>
</dbReference>